<protein>
    <submittedName>
        <fullName evidence="2">Uncharacterized protein</fullName>
    </submittedName>
</protein>
<feature type="transmembrane region" description="Helical" evidence="1">
    <location>
        <begin position="83"/>
        <end position="105"/>
    </location>
</feature>
<evidence type="ECO:0000313" key="2">
    <source>
        <dbReference type="EMBL" id="MDR6549151.1"/>
    </source>
</evidence>
<organism evidence="2 3">
    <name type="scientific">Paenibacillus qinlingensis</name>
    <dbReference type="NCBI Taxonomy" id="1837343"/>
    <lineage>
        <taxon>Bacteria</taxon>
        <taxon>Bacillati</taxon>
        <taxon>Bacillota</taxon>
        <taxon>Bacilli</taxon>
        <taxon>Bacillales</taxon>
        <taxon>Paenibacillaceae</taxon>
        <taxon>Paenibacillus</taxon>
    </lineage>
</organism>
<gene>
    <name evidence="2" type="ORF">J2736_000334</name>
</gene>
<accession>A0ABU1NNV3</accession>
<comment type="caution">
    <text evidence="2">The sequence shown here is derived from an EMBL/GenBank/DDBJ whole genome shotgun (WGS) entry which is preliminary data.</text>
</comment>
<dbReference type="Proteomes" id="UP001267290">
    <property type="component" value="Unassembled WGS sequence"/>
</dbReference>
<keyword evidence="1" id="KW-1133">Transmembrane helix</keyword>
<evidence type="ECO:0000256" key="1">
    <source>
        <dbReference type="SAM" id="Phobius"/>
    </source>
</evidence>
<keyword evidence="1" id="KW-0472">Membrane</keyword>
<feature type="transmembrane region" description="Helical" evidence="1">
    <location>
        <begin position="60"/>
        <end position="77"/>
    </location>
</feature>
<dbReference type="EMBL" id="JAVDSB010000001">
    <property type="protein sequence ID" value="MDR6549151.1"/>
    <property type="molecule type" value="Genomic_DNA"/>
</dbReference>
<sequence length="114" mass="12482">MSEGKMKNIASYIGFLAFAVTIFLFIKIKIENGSDLGGLPAIMIPLSLVLIIASITRKALFLNVSLLLSLPLVSFWKPNMGSMGLLAIIPMVILLASLLMTYPWLRSKLLKSQS</sequence>
<proteinExistence type="predicted"/>
<feature type="transmembrane region" description="Helical" evidence="1">
    <location>
        <begin position="12"/>
        <end position="30"/>
    </location>
</feature>
<feature type="transmembrane region" description="Helical" evidence="1">
    <location>
        <begin position="36"/>
        <end position="53"/>
    </location>
</feature>
<name>A0ABU1NNV3_9BACL</name>
<reference evidence="2 3" key="1">
    <citation type="submission" date="2023-07" db="EMBL/GenBank/DDBJ databases">
        <title>Sorghum-associated microbial communities from plants grown in Nebraska, USA.</title>
        <authorList>
            <person name="Schachtman D."/>
        </authorList>
    </citation>
    <scope>NUCLEOTIDE SEQUENCE [LARGE SCALE GENOMIC DNA]</scope>
    <source>
        <strain evidence="2 3">CC258</strain>
    </source>
</reference>
<keyword evidence="1" id="KW-0812">Transmembrane</keyword>
<evidence type="ECO:0000313" key="3">
    <source>
        <dbReference type="Proteomes" id="UP001267290"/>
    </source>
</evidence>
<keyword evidence="3" id="KW-1185">Reference proteome</keyword>